<sequence>MVATPIFVFVFQNLSRLRFHPKNGVNIVKARAQLFEEQDVKAWESVKRMSVMKNNIEVLKGTPKCPNLRTLFLSQNRLEDMIRDGKSELPIELKSLTKLKMLDLSCMYNLIKIPQHLISSYSKLQIFRMWLLGIQLYPNEDNVLNRGNEKLIDELKEKLERLETYASTLVEVWRRYKWKSCIPGFLQAPNVRTLSIFECAKMEEILS</sequence>
<evidence type="ECO:0000256" key="1">
    <source>
        <dbReference type="SAM" id="Coils"/>
    </source>
</evidence>
<feature type="coiled-coil region" evidence="1">
    <location>
        <begin position="145"/>
        <end position="172"/>
    </location>
</feature>
<dbReference type="InterPro" id="IPR032675">
    <property type="entry name" value="LRR_dom_sf"/>
</dbReference>
<evidence type="ECO:0000313" key="3">
    <source>
        <dbReference type="Proteomes" id="UP000593577"/>
    </source>
</evidence>
<comment type="caution">
    <text evidence="2">The sequence shown here is derived from an EMBL/GenBank/DDBJ whole genome shotgun (WGS) entry which is preliminary data.</text>
</comment>
<accession>A0A7J8Y629</accession>
<organism evidence="2 3">
    <name type="scientific">Gossypium aridum</name>
    <name type="common">American cotton</name>
    <name type="synonym">Erioxylum aridum</name>
    <dbReference type="NCBI Taxonomy" id="34290"/>
    <lineage>
        <taxon>Eukaryota</taxon>
        <taxon>Viridiplantae</taxon>
        <taxon>Streptophyta</taxon>
        <taxon>Embryophyta</taxon>
        <taxon>Tracheophyta</taxon>
        <taxon>Spermatophyta</taxon>
        <taxon>Magnoliopsida</taxon>
        <taxon>eudicotyledons</taxon>
        <taxon>Gunneridae</taxon>
        <taxon>Pentapetalae</taxon>
        <taxon>rosids</taxon>
        <taxon>malvids</taxon>
        <taxon>Malvales</taxon>
        <taxon>Malvaceae</taxon>
        <taxon>Malvoideae</taxon>
        <taxon>Gossypium</taxon>
    </lineage>
</organism>
<evidence type="ECO:0000313" key="2">
    <source>
        <dbReference type="EMBL" id="MBA0695035.1"/>
    </source>
</evidence>
<keyword evidence="3" id="KW-1185">Reference proteome</keyword>
<reference evidence="2 3" key="1">
    <citation type="journal article" date="2019" name="Genome Biol. Evol.">
        <title>Insights into the evolution of the New World diploid cottons (Gossypium, subgenus Houzingenia) based on genome sequencing.</title>
        <authorList>
            <person name="Grover C.E."/>
            <person name="Arick M.A. 2nd"/>
            <person name="Thrash A."/>
            <person name="Conover J.L."/>
            <person name="Sanders W.S."/>
            <person name="Peterson D.G."/>
            <person name="Frelichowski J.E."/>
            <person name="Scheffler J.A."/>
            <person name="Scheffler B.E."/>
            <person name="Wendel J.F."/>
        </authorList>
    </citation>
    <scope>NUCLEOTIDE SEQUENCE [LARGE SCALE GENOMIC DNA]</scope>
    <source>
        <strain evidence="2">185</strain>
        <tissue evidence="2">Leaf</tissue>
    </source>
</reference>
<dbReference type="Proteomes" id="UP000593577">
    <property type="component" value="Unassembled WGS sequence"/>
</dbReference>
<gene>
    <name evidence="2" type="ORF">Goari_005272</name>
</gene>
<dbReference type="EMBL" id="JABFAA010000010">
    <property type="protein sequence ID" value="MBA0695035.1"/>
    <property type="molecule type" value="Genomic_DNA"/>
</dbReference>
<name>A0A7J8Y629_GOSAI</name>
<dbReference type="AlphaFoldDB" id="A0A7J8Y629"/>
<keyword evidence="1" id="KW-0175">Coiled coil</keyword>
<dbReference type="Gene3D" id="3.80.10.10">
    <property type="entry name" value="Ribonuclease Inhibitor"/>
    <property type="match status" value="1"/>
</dbReference>
<dbReference type="SUPFAM" id="SSF52058">
    <property type="entry name" value="L domain-like"/>
    <property type="match status" value="1"/>
</dbReference>
<proteinExistence type="predicted"/>
<protein>
    <submittedName>
        <fullName evidence="2">Uncharacterized protein</fullName>
    </submittedName>
</protein>